<dbReference type="NCBIfam" id="NF047422">
    <property type="entry name" value="YfmF_fam"/>
    <property type="match status" value="1"/>
</dbReference>
<comment type="caution">
    <text evidence="2">The sequence shown here is derived from an EMBL/GenBank/DDBJ whole genome shotgun (WGS) entry which is preliminary data.</text>
</comment>
<dbReference type="InterPro" id="IPR011249">
    <property type="entry name" value="Metalloenz_LuxS/M16"/>
</dbReference>
<dbReference type="SUPFAM" id="SSF63411">
    <property type="entry name" value="LuxS/MPP-like metallohydrolase"/>
    <property type="match status" value="2"/>
</dbReference>
<dbReference type="InterPro" id="IPR050361">
    <property type="entry name" value="MPP/UQCRC_Complex"/>
</dbReference>
<dbReference type="InterPro" id="IPR007863">
    <property type="entry name" value="Peptidase_M16_C"/>
</dbReference>
<reference evidence="2 3" key="1">
    <citation type="journal article" date="2016" name="Front. Microbiol.">
        <title>Comprehensive Phylogenetic Analysis of Bovine Non-aureus Staphylococci Species Based on Whole-Genome Sequencing.</title>
        <authorList>
            <person name="Naushad S."/>
            <person name="Barkema H.W."/>
            <person name="Luby C."/>
            <person name="Condas L.A."/>
            <person name="Nobrega D.B."/>
            <person name="Carson D.A."/>
            <person name="De Buck J."/>
        </authorList>
    </citation>
    <scope>NUCLEOTIDE SEQUENCE [LARGE SCALE GENOMIC DNA]</scope>
    <source>
        <strain evidence="2 3">SNUC 5336</strain>
    </source>
</reference>
<dbReference type="Gene3D" id="3.30.830.10">
    <property type="entry name" value="Metalloenzyme, LuxS/M16 peptidase-like"/>
    <property type="match status" value="2"/>
</dbReference>
<dbReference type="PANTHER" id="PTHR11851">
    <property type="entry name" value="METALLOPROTEASE"/>
    <property type="match status" value="1"/>
</dbReference>
<gene>
    <name evidence="2" type="ORF">BUZ51_11445</name>
</gene>
<dbReference type="GO" id="GO:0046872">
    <property type="term" value="F:metal ion binding"/>
    <property type="evidence" value="ECO:0007669"/>
    <property type="project" value="InterPro"/>
</dbReference>
<organism evidence="2 3">
    <name type="scientific">Staphylococcus hominis</name>
    <dbReference type="NCBI Taxonomy" id="1290"/>
    <lineage>
        <taxon>Bacteria</taxon>
        <taxon>Bacillati</taxon>
        <taxon>Bacillota</taxon>
        <taxon>Bacilli</taxon>
        <taxon>Bacillales</taxon>
        <taxon>Staphylococcaceae</taxon>
        <taxon>Staphylococcus</taxon>
    </lineage>
</organism>
<proteinExistence type="predicted"/>
<dbReference type="EMBL" id="PZHX01000030">
    <property type="protein sequence ID" value="PTK29355.1"/>
    <property type="molecule type" value="Genomic_DNA"/>
</dbReference>
<dbReference type="Proteomes" id="UP000241540">
    <property type="component" value="Unassembled WGS sequence"/>
</dbReference>
<evidence type="ECO:0000259" key="1">
    <source>
        <dbReference type="Pfam" id="PF05193"/>
    </source>
</evidence>
<sequence>MKQHTNHQIHIDILPTEKFKTTMITFKFMAPLDYETITARSLLSKVLVRATKKWPTDKSFNQQLSELYGAYINSFVSKFKDKHVITISLEIVNERYLKDTTPLFEKGLNLLKEVIMNPLVENNSFNSTFVTQEKSLLHKKIEAMIDNKAQYSFINLLKYMFKNEAYRYLAIGQIENIASITNESLYDTYKSMINNDMCSVYVVGNVNKKEVTSLIENSFSLSSTTFDFNHNVNTDCNAQSTETIIEKDTVDQAKLNLGYRFLTHYGNEDYYALVVLNTMFGGDPSSVLFNEVREKQSLAYSIHSQLDGKNGYLFVLSGVSVEKYDTAKNTIIEEFEKFKVGEFSEEKLALAKKIIISQRQEIADRPKGIIEVMQNQLLLNQPQSDKEYMELINKVTKEDVVKMANQAYLDTIYVLTKGGQS</sequence>
<feature type="domain" description="Peptidase M16 C-terminal" evidence="1">
    <location>
        <begin position="179"/>
        <end position="353"/>
    </location>
</feature>
<accession>A0A974KW43</accession>
<name>A0A974KW43_STAHO</name>
<dbReference type="AlphaFoldDB" id="A0A974KW43"/>
<evidence type="ECO:0000313" key="2">
    <source>
        <dbReference type="EMBL" id="PTK29355.1"/>
    </source>
</evidence>
<protein>
    <submittedName>
        <fullName evidence="2">Peptidase M16</fullName>
    </submittedName>
</protein>
<dbReference type="Pfam" id="PF05193">
    <property type="entry name" value="Peptidase_M16_C"/>
    <property type="match status" value="1"/>
</dbReference>
<evidence type="ECO:0000313" key="3">
    <source>
        <dbReference type="Proteomes" id="UP000241540"/>
    </source>
</evidence>
<dbReference type="PANTHER" id="PTHR11851:SF186">
    <property type="entry name" value="INACTIVE METALLOPROTEASE YMFF-RELATED"/>
    <property type="match status" value="1"/>
</dbReference>